<dbReference type="GO" id="GO:0045550">
    <property type="term" value="F:geranylgeranyl reductase activity"/>
    <property type="evidence" value="ECO:0007669"/>
    <property type="project" value="TreeGrafter"/>
</dbReference>
<evidence type="ECO:0000313" key="2">
    <source>
        <dbReference type="Proteomes" id="UP000797356"/>
    </source>
</evidence>
<evidence type="ECO:0000313" key="1">
    <source>
        <dbReference type="EMBL" id="KAG1358556.1"/>
    </source>
</evidence>
<dbReference type="OrthoDB" id="655030at2759"/>
<comment type="caution">
    <text evidence="1">The sequence shown here is derived from an EMBL/GenBank/DDBJ whole genome shotgun (WGS) entry which is preliminary data.</text>
</comment>
<sequence>MNPRISSRRPSPPTSHSNLHAVLEEFLPILPSLLLSLPAHWRWPAGSSAVEALATGDVETYLIEHSPAGSKPYGGAIPLCMLDEFSIPTHLVNRHITSMCILSPSNLAVDFGFSFHPGEDIPMLRHEVFDAILRSYAQSHGAHLLPDLFISLEPPSPSPPTSPD</sequence>
<dbReference type="EMBL" id="CM017879">
    <property type="protein sequence ID" value="KAG1358556.1"/>
    <property type="molecule type" value="Genomic_DNA"/>
</dbReference>
<dbReference type="InterPro" id="IPR036188">
    <property type="entry name" value="FAD/NAD-bd_sf"/>
</dbReference>
<accession>A0A8K0N5K5</accession>
<reference evidence="1" key="1">
    <citation type="journal article" date="2017" name="Gigascience">
        <title>The genome draft of coconut (Cocos nucifera).</title>
        <authorList>
            <person name="Xiao Y."/>
            <person name="Xu P."/>
            <person name="Fan H."/>
            <person name="Baudouin L."/>
            <person name="Xia W."/>
            <person name="Bocs S."/>
            <person name="Xu J."/>
            <person name="Li Q."/>
            <person name="Guo A."/>
            <person name="Zhou L."/>
            <person name="Li J."/>
            <person name="Wu Y."/>
            <person name="Ma Z."/>
            <person name="Armero A."/>
            <person name="Issali A.E."/>
            <person name="Liu N."/>
            <person name="Peng M."/>
            <person name="Yang Y."/>
        </authorList>
    </citation>
    <scope>NUCLEOTIDE SEQUENCE</scope>
    <source>
        <tissue evidence="1">Spear leaf of Hainan Tall coconut</tissue>
    </source>
</reference>
<name>A0A8K0N5K5_COCNU</name>
<dbReference type="Proteomes" id="UP000797356">
    <property type="component" value="Chromosome 8"/>
</dbReference>
<dbReference type="GO" id="GO:0009535">
    <property type="term" value="C:chloroplast thylakoid membrane"/>
    <property type="evidence" value="ECO:0007669"/>
    <property type="project" value="TreeGrafter"/>
</dbReference>
<dbReference type="GO" id="GO:0015995">
    <property type="term" value="P:chlorophyll biosynthetic process"/>
    <property type="evidence" value="ECO:0007669"/>
    <property type="project" value="TreeGrafter"/>
</dbReference>
<reference evidence="1" key="2">
    <citation type="submission" date="2019-07" db="EMBL/GenBank/DDBJ databases">
        <authorList>
            <person name="Yang Y."/>
            <person name="Bocs S."/>
            <person name="Baudouin L."/>
        </authorList>
    </citation>
    <scope>NUCLEOTIDE SEQUENCE</scope>
    <source>
        <tissue evidence="1">Spear leaf of Hainan Tall coconut</tissue>
    </source>
</reference>
<dbReference type="InterPro" id="IPR050407">
    <property type="entry name" value="Geranylgeranyl_reductase"/>
</dbReference>
<dbReference type="AlphaFoldDB" id="A0A8K0N5K5"/>
<dbReference type="PANTHER" id="PTHR42685">
    <property type="entry name" value="GERANYLGERANYL DIPHOSPHATE REDUCTASE"/>
    <property type="match status" value="1"/>
</dbReference>
<gene>
    <name evidence="1" type="ORF">COCNU_08G000020</name>
</gene>
<keyword evidence="2" id="KW-1185">Reference proteome</keyword>
<protein>
    <submittedName>
        <fullName evidence="1">Putative Geranylgeranyl diphosphate reductase, chloroplastic</fullName>
    </submittedName>
</protein>
<dbReference type="PANTHER" id="PTHR42685:SF13">
    <property type="entry name" value="GERANYLGERANYL DIPHOSPHATE REDUCTASE"/>
    <property type="match status" value="1"/>
</dbReference>
<organism evidence="1 2">
    <name type="scientific">Cocos nucifera</name>
    <name type="common">Coconut palm</name>
    <dbReference type="NCBI Taxonomy" id="13894"/>
    <lineage>
        <taxon>Eukaryota</taxon>
        <taxon>Viridiplantae</taxon>
        <taxon>Streptophyta</taxon>
        <taxon>Embryophyta</taxon>
        <taxon>Tracheophyta</taxon>
        <taxon>Spermatophyta</taxon>
        <taxon>Magnoliopsida</taxon>
        <taxon>Liliopsida</taxon>
        <taxon>Arecaceae</taxon>
        <taxon>Arecoideae</taxon>
        <taxon>Cocoseae</taxon>
        <taxon>Attaleinae</taxon>
        <taxon>Cocos</taxon>
    </lineage>
</organism>
<dbReference type="Gene3D" id="3.50.50.60">
    <property type="entry name" value="FAD/NAD(P)-binding domain"/>
    <property type="match status" value="1"/>
</dbReference>
<proteinExistence type="predicted"/>